<keyword evidence="2" id="KW-0812">Transmembrane</keyword>
<keyword evidence="2" id="KW-1133">Transmembrane helix</keyword>
<evidence type="ECO:0000313" key="3">
    <source>
        <dbReference type="EMBL" id="SJM65336.1"/>
    </source>
</evidence>
<evidence type="ECO:0000313" key="4">
    <source>
        <dbReference type="Proteomes" id="UP000195913"/>
    </source>
</evidence>
<dbReference type="EMBL" id="FUHW01000032">
    <property type="protein sequence ID" value="SJM65336.1"/>
    <property type="molecule type" value="Genomic_DNA"/>
</dbReference>
<proteinExistence type="predicted"/>
<feature type="transmembrane region" description="Helical" evidence="2">
    <location>
        <begin position="93"/>
        <end position="112"/>
    </location>
</feature>
<dbReference type="AlphaFoldDB" id="A0A1R4GAZ0"/>
<keyword evidence="2" id="KW-0472">Membrane</keyword>
<dbReference type="Proteomes" id="UP000195913">
    <property type="component" value="Unassembled WGS sequence"/>
</dbReference>
<protein>
    <submittedName>
        <fullName evidence="3">Uncharacterized protein</fullName>
    </submittedName>
</protein>
<organism evidence="3 4">
    <name type="scientific">Arthrobacter rhombi</name>
    <dbReference type="NCBI Taxonomy" id="71253"/>
    <lineage>
        <taxon>Bacteria</taxon>
        <taxon>Bacillati</taxon>
        <taxon>Actinomycetota</taxon>
        <taxon>Actinomycetes</taxon>
        <taxon>Micrococcales</taxon>
        <taxon>Micrococcaceae</taxon>
        <taxon>Arthrobacter</taxon>
    </lineage>
</organism>
<feature type="compositionally biased region" description="Polar residues" evidence="1">
    <location>
        <begin position="68"/>
        <end position="78"/>
    </location>
</feature>
<name>A0A1R4GAZ0_9MICC</name>
<accession>A0A1R4GAZ0</accession>
<sequence>MLIEPGTGRMLVRGSLEASDFVYDQATQSVKLSIQQQDGSSAPGEPDSSAGAGDGATNAAGVLPPSNPAQQAEASTGRPSAVMGLVMSPSAPAIGLGTLLALGGLWYFFVFVRQPKPKPQYRR</sequence>
<gene>
    <name evidence="3" type="ORF">FM101_09205</name>
</gene>
<feature type="region of interest" description="Disordered" evidence="1">
    <location>
        <begin position="32"/>
        <end position="79"/>
    </location>
</feature>
<evidence type="ECO:0000256" key="2">
    <source>
        <dbReference type="SAM" id="Phobius"/>
    </source>
</evidence>
<dbReference type="RefSeq" id="WP_086998618.1">
    <property type="nucleotide sequence ID" value="NZ_FUHW01000032.1"/>
</dbReference>
<reference evidence="3 4" key="1">
    <citation type="submission" date="2017-02" db="EMBL/GenBank/DDBJ databases">
        <authorList>
            <person name="Peterson S.W."/>
        </authorList>
    </citation>
    <scope>NUCLEOTIDE SEQUENCE [LARGE SCALE GENOMIC DNA]</scope>
    <source>
        <strain evidence="3 4">B Ar 00.02</strain>
    </source>
</reference>
<evidence type="ECO:0000256" key="1">
    <source>
        <dbReference type="SAM" id="MobiDB-lite"/>
    </source>
</evidence>
<keyword evidence="4" id="KW-1185">Reference proteome</keyword>